<accession>A0AAV2TL23</accession>
<dbReference type="AlphaFoldDB" id="A0AAV2TL23"/>
<keyword evidence="1" id="KW-0812">Transmembrane</keyword>
<feature type="transmembrane region" description="Helical" evidence="1">
    <location>
        <begin position="86"/>
        <end position="105"/>
    </location>
</feature>
<proteinExistence type="predicted"/>
<dbReference type="EMBL" id="CAXLJL010000390">
    <property type="protein sequence ID" value="CAL5137455.1"/>
    <property type="molecule type" value="Genomic_DNA"/>
</dbReference>
<name>A0AAV2TL23_CALDB</name>
<sequence length="128" mass="14606">MKSKDFPRVMDGRDLFGPTTCAMYRALSNVRPVKSLWTVLRRPAVTSAGNLKGERVSADGQIKYSTNKKWHAAMNFLQKPRDVPSYQYPVVLLSALVCLVYFCFLREENELDEILAGKLTVQDVYKNE</sequence>
<dbReference type="Pfam" id="PF15013">
    <property type="entry name" value="CCSMST1"/>
    <property type="match status" value="1"/>
</dbReference>
<organism evidence="2 3">
    <name type="scientific">Calicophoron daubneyi</name>
    <name type="common">Rumen fluke</name>
    <name type="synonym">Paramphistomum daubneyi</name>
    <dbReference type="NCBI Taxonomy" id="300641"/>
    <lineage>
        <taxon>Eukaryota</taxon>
        <taxon>Metazoa</taxon>
        <taxon>Spiralia</taxon>
        <taxon>Lophotrochozoa</taxon>
        <taxon>Platyhelminthes</taxon>
        <taxon>Trematoda</taxon>
        <taxon>Digenea</taxon>
        <taxon>Plagiorchiida</taxon>
        <taxon>Pronocephalata</taxon>
        <taxon>Paramphistomoidea</taxon>
        <taxon>Paramphistomidae</taxon>
        <taxon>Calicophoron</taxon>
    </lineage>
</organism>
<comment type="caution">
    <text evidence="2">The sequence shown here is derived from an EMBL/GenBank/DDBJ whole genome shotgun (WGS) entry which is preliminary data.</text>
</comment>
<dbReference type="Proteomes" id="UP001497525">
    <property type="component" value="Unassembled WGS sequence"/>
</dbReference>
<protein>
    <submittedName>
        <fullName evidence="2">Uncharacterized protein</fullName>
    </submittedName>
</protein>
<keyword evidence="1" id="KW-1133">Transmembrane helix</keyword>
<dbReference type="InterPro" id="IPR029160">
    <property type="entry name" value="UQCC4"/>
</dbReference>
<evidence type="ECO:0000313" key="2">
    <source>
        <dbReference type="EMBL" id="CAL5137455.1"/>
    </source>
</evidence>
<reference evidence="2" key="1">
    <citation type="submission" date="2024-06" db="EMBL/GenBank/DDBJ databases">
        <authorList>
            <person name="Liu X."/>
            <person name="Lenzi L."/>
            <person name="Haldenby T S."/>
            <person name="Uol C."/>
        </authorList>
    </citation>
    <scope>NUCLEOTIDE SEQUENCE</scope>
</reference>
<evidence type="ECO:0000256" key="1">
    <source>
        <dbReference type="SAM" id="Phobius"/>
    </source>
</evidence>
<evidence type="ECO:0000313" key="3">
    <source>
        <dbReference type="Proteomes" id="UP001497525"/>
    </source>
</evidence>
<keyword evidence="1" id="KW-0472">Membrane</keyword>
<gene>
    <name evidence="2" type="ORF">CDAUBV1_LOCUS11766</name>
</gene>